<accession>A0AAV8AJS8</accession>
<dbReference type="Proteomes" id="UP001146793">
    <property type="component" value="Unassembled WGS sequence"/>
</dbReference>
<comment type="caution">
    <text evidence="1">The sequence shown here is derived from an EMBL/GenBank/DDBJ whole genome shotgun (WGS) entry which is preliminary data.</text>
</comment>
<reference evidence="1" key="1">
    <citation type="submission" date="2022-08" db="EMBL/GenBank/DDBJ databases">
        <title>Novel sulphate-reducing endosymbionts in the free-living metamonad Anaeramoeba.</title>
        <authorList>
            <person name="Jerlstrom-Hultqvist J."/>
            <person name="Cepicka I."/>
            <person name="Gallot-Lavallee L."/>
            <person name="Salas-Leiva D."/>
            <person name="Curtis B.A."/>
            <person name="Zahonova K."/>
            <person name="Pipaliya S."/>
            <person name="Dacks J."/>
            <person name="Roger A.J."/>
        </authorList>
    </citation>
    <scope>NUCLEOTIDE SEQUENCE</scope>
    <source>
        <strain evidence="1">Busselton2</strain>
    </source>
</reference>
<proteinExistence type="predicted"/>
<evidence type="ECO:0000313" key="1">
    <source>
        <dbReference type="EMBL" id="KAJ3453047.1"/>
    </source>
</evidence>
<sequence>MFLSNNSSSAIDRTEKNAKKEKYIHKEKFIQNGTHFLSTSCCCNRIQNCSLNKKNLFKKTDSYQKKSQDQIPKLSPNLKKKARERGNVKDDKGLQKVKEIPTSRLYETYKKNQFENKILYTLHQNQFVELYKHKYKGWGAFLMMVDCKGNTNMMKFRNKIQGFHCLSQANSTSHYIAVNNDEEKIIIRAYGLKGGGEEEEEGVIGKTLSKN</sequence>
<name>A0AAV8AJS8_9EUKA</name>
<dbReference type="AlphaFoldDB" id="A0AAV8AJS8"/>
<protein>
    <submittedName>
        <fullName evidence="1">Uncharacterized protein</fullName>
    </submittedName>
</protein>
<dbReference type="EMBL" id="JANTQA010000004">
    <property type="protein sequence ID" value="KAJ3453047.1"/>
    <property type="molecule type" value="Genomic_DNA"/>
</dbReference>
<evidence type="ECO:0000313" key="2">
    <source>
        <dbReference type="Proteomes" id="UP001146793"/>
    </source>
</evidence>
<organism evidence="1 2">
    <name type="scientific">Anaeramoeba flamelloides</name>
    <dbReference type="NCBI Taxonomy" id="1746091"/>
    <lineage>
        <taxon>Eukaryota</taxon>
        <taxon>Metamonada</taxon>
        <taxon>Anaeramoebidae</taxon>
        <taxon>Anaeramoeba</taxon>
    </lineage>
</organism>
<gene>
    <name evidence="1" type="ORF">M0812_30379</name>
</gene>